<keyword evidence="5" id="KW-1185">Reference proteome</keyword>
<reference evidence="4 5" key="1">
    <citation type="submission" date="2013-09" db="EMBL/GenBank/DDBJ databases">
        <title>Biodegradation of hydrocarbons in the deep terrestrial subsurface : characterization of a microbial consortium composed of two Desulfotomaculum species originating from a deep geological formation.</title>
        <authorList>
            <person name="Aullo T."/>
            <person name="Berlendis S."/>
            <person name="Lascourreges J.-F."/>
            <person name="Dessort D."/>
            <person name="Saint-Laurent S."/>
            <person name="Schraauwers B."/>
            <person name="Mas J."/>
            <person name="Magot M."/>
            <person name="Ranchou-Peyruse A."/>
        </authorList>
    </citation>
    <scope>NUCLEOTIDE SEQUENCE [LARGE SCALE GENOMIC DNA]</scope>
    <source>
        <strain evidence="4 5">Bs107</strain>
    </source>
</reference>
<evidence type="ECO:0000259" key="3">
    <source>
        <dbReference type="Pfam" id="PF02913"/>
    </source>
</evidence>
<protein>
    <recommendedName>
        <fullName evidence="3">FAD-binding oxidoreductase/transferase type 4 C-terminal domain-containing protein</fullName>
    </recommendedName>
</protein>
<dbReference type="InterPro" id="IPR051914">
    <property type="entry name" value="FAD-linked_OxidoTrans_Type4"/>
</dbReference>
<gene>
    <name evidence="4" type="ORF">P378_02360</name>
</gene>
<comment type="caution">
    <text evidence="4">The sequence shown here is derived from an EMBL/GenBank/DDBJ whole genome shotgun (WGS) entry which is preliminary data.</text>
</comment>
<dbReference type="InterPro" id="IPR004113">
    <property type="entry name" value="FAD-bd_oxidored_4_C"/>
</dbReference>
<sequence>MYLNKKLPYSDAGAYIICEVDGTSETQVQDDYETIGKLCQENGALEVFVADNKLTQERIWKARKSYAKAIRMLSPVYCMEDIVFPVSNIPKCLEAIERISQK</sequence>
<dbReference type="Pfam" id="PF02913">
    <property type="entry name" value="FAD-oxidase_C"/>
    <property type="match status" value="1"/>
</dbReference>
<evidence type="ECO:0000313" key="4">
    <source>
        <dbReference type="EMBL" id="PHJ39654.1"/>
    </source>
</evidence>
<accession>A0A2C6MIL7</accession>
<evidence type="ECO:0000256" key="2">
    <source>
        <dbReference type="ARBA" id="ARBA00022827"/>
    </source>
</evidence>
<proteinExistence type="predicted"/>
<dbReference type="InterPro" id="IPR016164">
    <property type="entry name" value="FAD-linked_Oxase-like_C"/>
</dbReference>
<dbReference type="GO" id="GO:0003824">
    <property type="term" value="F:catalytic activity"/>
    <property type="evidence" value="ECO:0007669"/>
    <property type="project" value="InterPro"/>
</dbReference>
<keyword evidence="2" id="KW-0274">FAD</keyword>
<name>A0A2C6MIL7_9FIRM</name>
<feature type="domain" description="FAD-binding oxidoreductase/transferase type 4 C-terminal" evidence="3">
    <location>
        <begin position="7"/>
        <end position="101"/>
    </location>
</feature>
<dbReference type="PANTHER" id="PTHR42934">
    <property type="entry name" value="GLYCOLATE OXIDASE SUBUNIT GLCD"/>
    <property type="match status" value="1"/>
</dbReference>
<dbReference type="AlphaFoldDB" id="A0A2C6MIL7"/>
<organism evidence="4 5">
    <name type="scientific">Desulforamulus profundi</name>
    <dbReference type="NCBI Taxonomy" id="1383067"/>
    <lineage>
        <taxon>Bacteria</taxon>
        <taxon>Bacillati</taxon>
        <taxon>Bacillota</taxon>
        <taxon>Clostridia</taxon>
        <taxon>Eubacteriales</taxon>
        <taxon>Peptococcaceae</taxon>
        <taxon>Desulforamulus</taxon>
    </lineage>
</organism>
<dbReference type="PANTHER" id="PTHR42934:SF2">
    <property type="entry name" value="GLYCOLATE OXIDASE SUBUNIT GLCD"/>
    <property type="match status" value="1"/>
</dbReference>
<dbReference type="RefSeq" id="WP_274378622.1">
    <property type="nucleotide sequence ID" value="NZ_AWQQ01000017.1"/>
</dbReference>
<dbReference type="SUPFAM" id="SSF55103">
    <property type="entry name" value="FAD-linked oxidases, C-terminal domain"/>
    <property type="match status" value="1"/>
</dbReference>
<keyword evidence="1" id="KW-0285">Flavoprotein</keyword>
<evidence type="ECO:0000313" key="5">
    <source>
        <dbReference type="Proteomes" id="UP000222564"/>
    </source>
</evidence>
<dbReference type="EMBL" id="AWQQ01000017">
    <property type="protein sequence ID" value="PHJ39654.1"/>
    <property type="molecule type" value="Genomic_DNA"/>
</dbReference>
<dbReference type="Proteomes" id="UP000222564">
    <property type="component" value="Unassembled WGS sequence"/>
</dbReference>
<evidence type="ECO:0000256" key="1">
    <source>
        <dbReference type="ARBA" id="ARBA00022630"/>
    </source>
</evidence>
<dbReference type="GO" id="GO:0050660">
    <property type="term" value="F:flavin adenine dinucleotide binding"/>
    <property type="evidence" value="ECO:0007669"/>
    <property type="project" value="InterPro"/>
</dbReference>